<dbReference type="PANTHER" id="PTHR35333">
    <property type="entry name" value="BETA-LACTAMASE"/>
    <property type="match status" value="1"/>
</dbReference>
<proteinExistence type="predicted"/>
<dbReference type="EMBL" id="JBHSGD010000005">
    <property type="protein sequence ID" value="MFC4652688.1"/>
    <property type="molecule type" value="Genomic_DNA"/>
</dbReference>
<keyword evidence="2" id="KW-0378">Hydrolase</keyword>
<dbReference type="GO" id="GO:0016787">
    <property type="term" value="F:hydrolase activity"/>
    <property type="evidence" value="ECO:0007669"/>
    <property type="project" value="UniProtKB-KW"/>
</dbReference>
<dbReference type="InterPro" id="IPR045155">
    <property type="entry name" value="Beta-lactam_cat"/>
</dbReference>
<dbReference type="InterPro" id="IPR000871">
    <property type="entry name" value="Beta-lactam_class-A"/>
</dbReference>
<evidence type="ECO:0000313" key="2">
    <source>
        <dbReference type="EMBL" id="MFC4652688.1"/>
    </source>
</evidence>
<dbReference type="Pfam" id="PF13354">
    <property type="entry name" value="Beta-lactamase2"/>
    <property type="match status" value="1"/>
</dbReference>
<evidence type="ECO:0000259" key="1">
    <source>
        <dbReference type="Pfam" id="PF13354"/>
    </source>
</evidence>
<dbReference type="RefSeq" id="WP_213535801.1">
    <property type="nucleotide sequence ID" value="NZ_BOVQ01000005.1"/>
</dbReference>
<keyword evidence="3" id="KW-1185">Reference proteome</keyword>
<name>A0ABV9JFG1_9LACT</name>
<dbReference type="Gene3D" id="3.40.710.10">
    <property type="entry name" value="DD-peptidase/beta-lactamase superfamily"/>
    <property type="match status" value="1"/>
</dbReference>
<comment type="caution">
    <text evidence="2">The sequence shown here is derived from an EMBL/GenBank/DDBJ whole genome shotgun (WGS) entry which is preliminary data.</text>
</comment>
<dbReference type="Proteomes" id="UP001595987">
    <property type="component" value="Unassembled WGS sequence"/>
</dbReference>
<dbReference type="PANTHER" id="PTHR35333:SF3">
    <property type="entry name" value="BETA-LACTAMASE-TYPE TRANSPEPTIDASE FOLD CONTAINING PROTEIN"/>
    <property type="match status" value="1"/>
</dbReference>
<organism evidence="2 3">
    <name type="scientific">Lactococcus nasutitermitis</name>
    <dbReference type="NCBI Taxonomy" id="1652957"/>
    <lineage>
        <taxon>Bacteria</taxon>
        <taxon>Bacillati</taxon>
        <taxon>Bacillota</taxon>
        <taxon>Bacilli</taxon>
        <taxon>Lactobacillales</taxon>
        <taxon>Streptococcaceae</taxon>
        <taxon>Lactococcus</taxon>
    </lineage>
</organism>
<sequence>MSQATTALSNLFNATPNLTAAYYYNLETGQTVSKNTATLITSASTYKLFIALFVIHQIETGKLSWNSAYPYSSGTVRSGFYDMIHISDNTFPQWIIAKYGKATIDTYLKSQGYKGIFNNSDHAMTSANDLGNILKYYNSHSSDSNVSYLLSLMKNQVYRSGIPAGTGQVVADKVGFLWDVRNDAGIVYDKHPYILVLMTNNQTNFDLICRISKQVQTIVG</sequence>
<gene>
    <name evidence="2" type="ORF">ACFO26_07175</name>
</gene>
<accession>A0ABV9JFG1</accession>
<dbReference type="InterPro" id="IPR012338">
    <property type="entry name" value="Beta-lactam/transpept-like"/>
</dbReference>
<feature type="domain" description="Beta-lactamase class A catalytic" evidence="1">
    <location>
        <begin position="21"/>
        <end position="199"/>
    </location>
</feature>
<evidence type="ECO:0000313" key="3">
    <source>
        <dbReference type="Proteomes" id="UP001595987"/>
    </source>
</evidence>
<dbReference type="SUPFAM" id="SSF56601">
    <property type="entry name" value="beta-lactamase/transpeptidase-like"/>
    <property type="match status" value="1"/>
</dbReference>
<protein>
    <submittedName>
        <fullName evidence="2">Serine hydrolase</fullName>
    </submittedName>
</protein>
<reference evidence="3" key="1">
    <citation type="journal article" date="2019" name="Int. J. Syst. Evol. Microbiol.">
        <title>The Global Catalogue of Microorganisms (GCM) 10K type strain sequencing project: providing services to taxonomists for standard genome sequencing and annotation.</title>
        <authorList>
            <consortium name="The Broad Institute Genomics Platform"/>
            <consortium name="The Broad Institute Genome Sequencing Center for Infectious Disease"/>
            <person name="Wu L."/>
            <person name="Ma J."/>
        </authorList>
    </citation>
    <scope>NUCLEOTIDE SEQUENCE [LARGE SCALE GENOMIC DNA]</scope>
    <source>
        <strain evidence="3">CCUG 63287</strain>
    </source>
</reference>